<organism evidence="1 2">
    <name type="scientific">Candidatus Woykebacteria bacterium RIFCSPHIGHO2_01_FULL_39_12</name>
    <dbReference type="NCBI Taxonomy" id="1802599"/>
    <lineage>
        <taxon>Bacteria</taxon>
        <taxon>Candidatus Woykeibacteriota</taxon>
    </lineage>
</organism>
<dbReference type="EMBL" id="MHCV01000012">
    <property type="protein sequence ID" value="OGY27782.1"/>
    <property type="molecule type" value="Genomic_DNA"/>
</dbReference>
<accession>A0A1G1WJ90</accession>
<dbReference type="Proteomes" id="UP000177900">
    <property type="component" value="Unassembled WGS sequence"/>
</dbReference>
<protein>
    <submittedName>
        <fullName evidence="1">Uncharacterized protein</fullName>
    </submittedName>
</protein>
<evidence type="ECO:0000313" key="1">
    <source>
        <dbReference type="EMBL" id="OGY27782.1"/>
    </source>
</evidence>
<gene>
    <name evidence="1" type="ORF">A2864_02270</name>
</gene>
<name>A0A1G1WJ90_9BACT</name>
<evidence type="ECO:0000313" key="2">
    <source>
        <dbReference type="Proteomes" id="UP000177900"/>
    </source>
</evidence>
<dbReference type="AlphaFoldDB" id="A0A1G1WJ90"/>
<sequence>MAFVNTIFGDPKIGERLVKLLDTTEPHDQFAIFIDEFTKEERRHVVKALSEKPDGEYNELEWRLLEVVLECLDLEIIAWLVAEGMREKRSGEDQTE</sequence>
<reference evidence="1 2" key="1">
    <citation type="journal article" date="2016" name="Nat. Commun.">
        <title>Thousands of microbial genomes shed light on interconnected biogeochemical processes in an aquifer system.</title>
        <authorList>
            <person name="Anantharaman K."/>
            <person name="Brown C.T."/>
            <person name="Hug L.A."/>
            <person name="Sharon I."/>
            <person name="Castelle C.J."/>
            <person name="Probst A.J."/>
            <person name="Thomas B.C."/>
            <person name="Singh A."/>
            <person name="Wilkins M.J."/>
            <person name="Karaoz U."/>
            <person name="Brodie E.L."/>
            <person name="Williams K.H."/>
            <person name="Hubbard S.S."/>
            <person name="Banfield J.F."/>
        </authorList>
    </citation>
    <scope>NUCLEOTIDE SEQUENCE [LARGE SCALE GENOMIC DNA]</scope>
</reference>
<proteinExistence type="predicted"/>
<comment type="caution">
    <text evidence="1">The sequence shown here is derived from an EMBL/GenBank/DDBJ whole genome shotgun (WGS) entry which is preliminary data.</text>
</comment>